<dbReference type="InterPro" id="IPR021563">
    <property type="entry name" value="RILP_dimer"/>
</dbReference>
<gene>
    <name evidence="9" type="primary">LOC102805903</name>
</gene>
<reference evidence="9" key="1">
    <citation type="submission" date="2025-08" db="UniProtKB">
        <authorList>
            <consortium name="RefSeq"/>
        </authorList>
    </citation>
    <scope>IDENTIFICATION</scope>
    <source>
        <tissue evidence="9">Testes</tissue>
    </source>
</reference>
<dbReference type="Pfam" id="PF11461">
    <property type="entry name" value="RILP"/>
    <property type="match status" value="1"/>
</dbReference>
<evidence type="ECO:0000313" key="8">
    <source>
        <dbReference type="Proteomes" id="UP000694865"/>
    </source>
</evidence>
<name>A0ABM0MJE0_SACKO</name>
<evidence type="ECO:0000256" key="4">
    <source>
        <dbReference type="SAM" id="Coils"/>
    </source>
</evidence>
<evidence type="ECO:0000259" key="6">
    <source>
        <dbReference type="PROSITE" id="PS51776"/>
    </source>
</evidence>
<dbReference type="InterPro" id="IPR051241">
    <property type="entry name" value="DZIP_RILPL"/>
</dbReference>
<feature type="coiled-coil region" evidence="4">
    <location>
        <begin position="184"/>
        <end position="211"/>
    </location>
</feature>
<feature type="domain" description="RH2" evidence="7">
    <location>
        <begin position="176"/>
        <end position="241"/>
    </location>
</feature>
<feature type="coiled-coil region" evidence="4">
    <location>
        <begin position="55"/>
        <end position="141"/>
    </location>
</feature>
<feature type="domain" description="RH1" evidence="6">
    <location>
        <begin position="1"/>
        <end position="82"/>
    </location>
</feature>
<feature type="region of interest" description="Disordered" evidence="5">
    <location>
        <begin position="248"/>
        <end position="329"/>
    </location>
</feature>
<dbReference type="Proteomes" id="UP000694865">
    <property type="component" value="Unplaced"/>
</dbReference>
<evidence type="ECO:0000256" key="3">
    <source>
        <dbReference type="ARBA" id="ARBA00023054"/>
    </source>
</evidence>
<feature type="compositionally biased region" description="Polar residues" evidence="5">
    <location>
        <begin position="302"/>
        <end position="320"/>
    </location>
</feature>
<dbReference type="Pfam" id="PF09744">
    <property type="entry name" value="RH1"/>
    <property type="match status" value="1"/>
</dbReference>
<accession>A0ABM0MJE0</accession>
<dbReference type="CDD" id="cd14445">
    <property type="entry name" value="RILP-like"/>
    <property type="match status" value="1"/>
</dbReference>
<dbReference type="GeneID" id="102805903"/>
<evidence type="ECO:0000259" key="7">
    <source>
        <dbReference type="PROSITE" id="PS51777"/>
    </source>
</evidence>
<dbReference type="InterPro" id="IPR034743">
    <property type="entry name" value="RH1"/>
</dbReference>
<keyword evidence="8" id="KW-1185">Reference proteome</keyword>
<dbReference type="Gene3D" id="1.20.58.1770">
    <property type="match status" value="1"/>
</dbReference>
<dbReference type="SUPFAM" id="SSF161256">
    <property type="entry name" value="RILP dimerisation region"/>
    <property type="match status" value="1"/>
</dbReference>
<dbReference type="PANTHER" id="PTHR21502">
    <property type="entry name" value="ZINC FINGER PROTEIN DZIP1"/>
    <property type="match status" value="1"/>
</dbReference>
<keyword evidence="2" id="KW-0653">Protein transport</keyword>
<keyword evidence="1" id="KW-0813">Transport</keyword>
<organism evidence="8 9">
    <name type="scientific">Saccoglossus kowalevskii</name>
    <name type="common">Acorn worm</name>
    <dbReference type="NCBI Taxonomy" id="10224"/>
    <lineage>
        <taxon>Eukaryota</taxon>
        <taxon>Metazoa</taxon>
        <taxon>Hemichordata</taxon>
        <taxon>Enteropneusta</taxon>
        <taxon>Harrimaniidae</taxon>
        <taxon>Saccoglossus</taxon>
    </lineage>
</organism>
<dbReference type="InterPro" id="IPR034744">
    <property type="entry name" value="RH2"/>
</dbReference>
<feature type="compositionally biased region" description="Basic and acidic residues" evidence="5">
    <location>
        <begin position="248"/>
        <end position="286"/>
    </location>
</feature>
<dbReference type="RefSeq" id="XP_006820131.1">
    <property type="nucleotide sequence ID" value="XM_006820068.1"/>
</dbReference>
<evidence type="ECO:0000256" key="1">
    <source>
        <dbReference type="ARBA" id="ARBA00022448"/>
    </source>
</evidence>
<dbReference type="PROSITE" id="PS51777">
    <property type="entry name" value="RH2"/>
    <property type="match status" value="1"/>
</dbReference>
<evidence type="ECO:0000256" key="2">
    <source>
        <dbReference type="ARBA" id="ARBA00022927"/>
    </source>
</evidence>
<sequence>MTDSNFSIVDVYKIAASIGQELEVLIEKCGPDAVAGFMPKIISCLEQFEIVTKKYENHNVDIEEWAARLERLQSEFVLNQEERIKLNKLQLQLERLIKVNQDLRRKQAFVQSQSTSLIDQKVELEAQIQTLQQEINLPKQEVNQNEETVAVTATKEMKPEINMDGKQLIDLKDPNRPRFTKSELVEVLTQRDNWKARVFELEEELKTLKADVEIEKDYVVVVDGPSERKEAVHHESGIRKLFRFFGHQEKKKQEDRKPAESESRKKDGAKKESDEAHNEIVLHDSDSSSENKATENPAENPIANTTNDSNANVTINSQTKSGKKQKSVTLSGFREPLPIISPEYENVIPPNPDSLAMADIPHDSDWRKNRPHDFLHGMMNLIV</sequence>
<protein>
    <submittedName>
        <fullName evidence="9">RILP-like protein 1-like</fullName>
    </submittedName>
</protein>
<dbReference type="PANTHER" id="PTHR21502:SF4">
    <property type="entry name" value="RILP-LIKE PROTEIN HOMOLOG"/>
    <property type="match status" value="1"/>
</dbReference>
<keyword evidence="3 4" id="KW-0175">Coiled coil</keyword>
<proteinExistence type="predicted"/>
<evidence type="ECO:0000256" key="5">
    <source>
        <dbReference type="SAM" id="MobiDB-lite"/>
    </source>
</evidence>
<dbReference type="PROSITE" id="PS51776">
    <property type="entry name" value="RH1"/>
    <property type="match status" value="1"/>
</dbReference>
<evidence type="ECO:0000313" key="9">
    <source>
        <dbReference type="RefSeq" id="XP_006820131.1"/>
    </source>
</evidence>